<sequence>MTDASNDVHLSAETVAELSAAYRAEEPIYAVEQEQRETLPEAFRAGEFGRRDAEWVVRWYFRRHLGAYPDRERRAVEERFESNPFDDVIAAITSAADHVADGEGDDAGKDSDERDDAGKGSDERDDAGRGNDERDGDDDVADALAELVALDGVDVGVASAFLAFLAPESYPVVSEREWTALRERGALADPYPDPPDVDAYRRYRSVCLEIAADTGHDLPSVTHALWRLGTDHDGDPGRDG</sequence>
<dbReference type="Proteomes" id="UP000199079">
    <property type="component" value="Unassembled WGS sequence"/>
</dbReference>
<dbReference type="RefSeq" id="WP_092732705.1">
    <property type="nucleotide sequence ID" value="NZ_FNPC01000005.1"/>
</dbReference>
<dbReference type="OrthoDB" id="155576at2157"/>
<protein>
    <submittedName>
        <fullName evidence="2">Uncharacterized protein</fullName>
    </submittedName>
</protein>
<name>A0A1H3JPR9_9EURY</name>
<gene>
    <name evidence="2" type="ORF">SAMN05216564_10598</name>
</gene>
<feature type="compositionally biased region" description="Basic and acidic residues" evidence="1">
    <location>
        <begin position="98"/>
        <end position="133"/>
    </location>
</feature>
<evidence type="ECO:0000313" key="2">
    <source>
        <dbReference type="EMBL" id="SDY41932.1"/>
    </source>
</evidence>
<keyword evidence="3" id="KW-1185">Reference proteome</keyword>
<feature type="region of interest" description="Disordered" evidence="1">
    <location>
        <begin position="97"/>
        <end position="138"/>
    </location>
</feature>
<evidence type="ECO:0000313" key="3">
    <source>
        <dbReference type="Proteomes" id="UP000199079"/>
    </source>
</evidence>
<reference evidence="3" key="1">
    <citation type="submission" date="2016-10" db="EMBL/GenBank/DDBJ databases">
        <authorList>
            <person name="Varghese N."/>
            <person name="Submissions S."/>
        </authorList>
    </citation>
    <scope>NUCLEOTIDE SEQUENCE [LARGE SCALE GENOMIC DNA]</scope>
    <source>
        <strain evidence="3">DC30,IBRC 10041,KCTC 4046</strain>
    </source>
</reference>
<accession>A0A1H3JPR9</accession>
<proteinExistence type="predicted"/>
<evidence type="ECO:0000256" key="1">
    <source>
        <dbReference type="SAM" id="MobiDB-lite"/>
    </source>
</evidence>
<dbReference type="AlphaFoldDB" id="A0A1H3JPR9"/>
<dbReference type="EMBL" id="FNPC01000005">
    <property type="protein sequence ID" value="SDY41932.1"/>
    <property type="molecule type" value="Genomic_DNA"/>
</dbReference>
<organism evidence="2 3">
    <name type="scientific">Halopenitus persicus</name>
    <dbReference type="NCBI Taxonomy" id="1048396"/>
    <lineage>
        <taxon>Archaea</taxon>
        <taxon>Methanobacteriati</taxon>
        <taxon>Methanobacteriota</taxon>
        <taxon>Stenosarchaea group</taxon>
        <taxon>Halobacteria</taxon>
        <taxon>Halobacteriales</taxon>
        <taxon>Haloferacaceae</taxon>
        <taxon>Halopenitus</taxon>
    </lineage>
</organism>